<dbReference type="Proteomes" id="UP001498476">
    <property type="component" value="Unassembled WGS sequence"/>
</dbReference>
<reference evidence="2 3" key="1">
    <citation type="journal article" date="2025" name="Microbiol. Resour. Announc.">
        <title>Draft genome sequences for Neonectria magnoliae and Neonectria punicea, canker pathogens of Liriodendron tulipifera and Acer saccharum in West Virginia.</title>
        <authorList>
            <person name="Petronek H.M."/>
            <person name="Kasson M.T."/>
            <person name="Metheny A.M."/>
            <person name="Stauder C.M."/>
            <person name="Lovett B."/>
            <person name="Lynch S.C."/>
            <person name="Garnas J.R."/>
            <person name="Kasson L.R."/>
            <person name="Stajich J.E."/>
        </authorList>
    </citation>
    <scope>NUCLEOTIDE SEQUENCE [LARGE SCALE GENOMIC DNA]</scope>
    <source>
        <strain evidence="2 3">NRRL 64653</strain>
    </source>
</reference>
<keyword evidence="3" id="KW-1185">Reference proteome</keyword>
<sequence length="218" mass="23373">MTSGPEPSGPPPLTSGPTGSPTWCPSAPRPVRVQFSTHHEEHDGTTTWLISFTEQPRKLFFLFGSSFLSREITKSSPPTSVHTNCWDYHERRTCFRNARCRACTRPPRDGACEQRHSAPTAGDRTRLMMQSAQLGPDAQEGHPQANPLGTPEGPGRRPETLGPNEPDRPTVFTPPGPARPRALLPDGPGGSGYSTAGCHSDHDPPGAALGHPIPPGLA</sequence>
<feature type="region of interest" description="Disordered" evidence="1">
    <location>
        <begin position="1"/>
        <end position="28"/>
    </location>
</feature>
<protein>
    <submittedName>
        <fullName evidence="2">Uncharacterized protein</fullName>
    </submittedName>
</protein>
<comment type="caution">
    <text evidence="2">The sequence shown here is derived from an EMBL/GenBank/DDBJ whole genome shotgun (WGS) entry which is preliminary data.</text>
</comment>
<dbReference type="EMBL" id="JAZAVJ010000248">
    <property type="protein sequence ID" value="KAK7403392.1"/>
    <property type="molecule type" value="Genomic_DNA"/>
</dbReference>
<feature type="compositionally biased region" description="Basic and acidic residues" evidence="1">
    <location>
        <begin position="106"/>
        <end position="116"/>
    </location>
</feature>
<feature type="region of interest" description="Disordered" evidence="1">
    <location>
        <begin position="105"/>
        <end position="218"/>
    </location>
</feature>
<evidence type="ECO:0000313" key="2">
    <source>
        <dbReference type="EMBL" id="KAK7403392.1"/>
    </source>
</evidence>
<name>A0ABR1GNC4_9HYPO</name>
<organism evidence="2 3">
    <name type="scientific">Neonectria punicea</name>
    <dbReference type="NCBI Taxonomy" id="979145"/>
    <lineage>
        <taxon>Eukaryota</taxon>
        <taxon>Fungi</taxon>
        <taxon>Dikarya</taxon>
        <taxon>Ascomycota</taxon>
        <taxon>Pezizomycotina</taxon>
        <taxon>Sordariomycetes</taxon>
        <taxon>Hypocreomycetidae</taxon>
        <taxon>Hypocreales</taxon>
        <taxon>Nectriaceae</taxon>
        <taxon>Neonectria</taxon>
    </lineage>
</organism>
<accession>A0ABR1GNC4</accession>
<proteinExistence type="predicted"/>
<evidence type="ECO:0000313" key="3">
    <source>
        <dbReference type="Proteomes" id="UP001498476"/>
    </source>
</evidence>
<evidence type="ECO:0000256" key="1">
    <source>
        <dbReference type="SAM" id="MobiDB-lite"/>
    </source>
</evidence>
<gene>
    <name evidence="2" type="ORF">QQX98_010836</name>
</gene>